<evidence type="ECO:0000313" key="2">
    <source>
        <dbReference type="Proteomes" id="UP000078446"/>
    </source>
</evidence>
<proteinExistence type="predicted"/>
<dbReference type="AlphaFoldDB" id="A0A7Z0UYL2"/>
<reference evidence="1 2" key="1">
    <citation type="journal article" date="2016" name="Genome Biol. Evol.">
        <title>Comparative Genomic Analyses of the Moraxella catarrhalis Serosensitive and Seroresistant Lineages Demonstrate Their Independent Evolution.</title>
        <authorList>
            <person name="Earl J.P."/>
            <person name="de Vries S.P."/>
            <person name="Ahmed A."/>
            <person name="Powell E."/>
            <person name="Schultz M.P."/>
            <person name="Hermans P.W."/>
            <person name="Hill D.J."/>
            <person name="Zhou Z."/>
            <person name="Constantinidou C.I."/>
            <person name="Hu F.Z."/>
            <person name="Bootsma H.J."/>
            <person name="Ehrlich G.D."/>
        </authorList>
    </citation>
    <scope>NUCLEOTIDE SEQUENCE [LARGE SCALE GENOMIC DNA]</scope>
    <source>
        <strain evidence="1 2">Z7574</strain>
    </source>
</reference>
<evidence type="ECO:0000313" key="1">
    <source>
        <dbReference type="EMBL" id="OAV00942.1"/>
    </source>
</evidence>
<organism evidence="1 2">
    <name type="scientific">Moraxella catarrhalis</name>
    <name type="common">Branhamella catarrhalis</name>
    <dbReference type="NCBI Taxonomy" id="480"/>
    <lineage>
        <taxon>Bacteria</taxon>
        <taxon>Pseudomonadati</taxon>
        <taxon>Pseudomonadota</taxon>
        <taxon>Gammaproteobacteria</taxon>
        <taxon>Moraxellales</taxon>
        <taxon>Moraxellaceae</taxon>
        <taxon>Moraxella</taxon>
    </lineage>
</organism>
<gene>
    <name evidence="1" type="ORF">AO382_1060</name>
</gene>
<dbReference type="Proteomes" id="UP000078446">
    <property type="component" value="Unassembled WGS sequence"/>
</dbReference>
<protein>
    <submittedName>
        <fullName evidence="1">Uncharacterized protein</fullName>
    </submittedName>
</protein>
<accession>A0A7Z0UYL2</accession>
<dbReference type="EMBL" id="LXHE01000009">
    <property type="protein sequence ID" value="OAV00942.1"/>
    <property type="molecule type" value="Genomic_DNA"/>
</dbReference>
<sequence>MAEYLTNYFCLKWRVFPQKPLVICPKFRYITFAYNITIFYDL</sequence>
<name>A0A7Z0UYL2_MORCA</name>
<comment type="caution">
    <text evidence="1">The sequence shown here is derived from an EMBL/GenBank/DDBJ whole genome shotgun (WGS) entry which is preliminary data.</text>
</comment>